<dbReference type="InterPro" id="IPR027417">
    <property type="entry name" value="P-loop_NTPase"/>
</dbReference>
<sequence>MKTATILIVDDEEGIRHGLSRFFEREGYAVESAEDAVHAETIFESRKIDIAILDLRLKGPVSGLDLLVRLKREDSDLPVIIITGYGSIESAIGAMKHGALDYILKPVDNEALLVLVRRNLEVAQLRRDNRYLKKELYQKEYQRQIITKTPAILDIIARLDSVKDSPAPVLVMGESGAGKEVFARYIHFTGNRSAGPFVSINCAALSEDLLLSELFGHEKGAFTGAIERKTGKFELAHGGTLFLDEIGDMSPAIQAKLLRVLEENSFERVGGTKRISVDIRIVAATNHDLHELLRTEKFRSDLYYRIATVEINLPPLRQRAQDIPYLAEFFINLYAERYHKRIDGISPAVMQRWLSYEWPGNIRELQNVIHQAVLLCTGNRIEIDTVLAGCGSGEGQRAPENSFREARTATESSVRATQSEVAPDQGVPHPAGPDPVRSASFQPGRYTSLKEVAEAAAAFYERQRIESEFVLAKGNKSQTARALGITRKTLMEKMRKYSLMQSGPKEGTAPPSPAYEPKVIARPRKGAEPRGGSTC</sequence>
<keyword evidence="3" id="KW-0067">ATP-binding</keyword>
<protein>
    <submittedName>
        <fullName evidence="12">Two component, sigma54 specific, transcriptional regulator, Fis family</fullName>
    </submittedName>
</protein>
<name>A0A3P3XS05_9SPIR</name>
<feature type="modified residue" description="4-aspartylphosphate" evidence="8">
    <location>
        <position position="54"/>
    </location>
</feature>
<gene>
    <name evidence="12" type="ORF">SPIRO4BDMA_50593</name>
</gene>
<dbReference type="FunFam" id="3.40.50.300:FF:000006">
    <property type="entry name" value="DNA-binding transcriptional regulator NtrC"/>
    <property type="match status" value="1"/>
</dbReference>
<dbReference type="SUPFAM" id="SSF46689">
    <property type="entry name" value="Homeodomain-like"/>
    <property type="match status" value="1"/>
</dbReference>
<dbReference type="FunFam" id="3.40.50.2300:FF:000018">
    <property type="entry name" value="DNA-binding transcriptional regulator NtrC"/>
    <property type="match status" value="1"/>
</dbReference>
<dbReference type="InterPro" id="IPR011006">
    <property type="entry name" value="CheY-like_superfamily"/>
</dbReference>
<dbReference type="GO" id="GO:0006355">
    <property type="term" value="P:regulation of DNA-templated transcription"/>
    <property type="evidence" value="ECO:0007669"/>
    <property type="project" value="InterPro"/>
</dbReference>
<dbReference type="InterPro" id="IPR003593">
    <property type="entry name" value="AAA+_ATPase"/>
</dbReference>
<dbReference type="PANTHER" id="PTHR32071">
    <property type="entry name" value="TRANSCRIPTIONAL REGULATORY PROTEIN"/>
    <property type="match status" value="1"/>
</dbReference>
<evidence type="ECO:0000256" key="4">
    <source>
        <dbReference type="ARBA" id="ARBA00023012"/>
    </source>
</evidence>
<evidence type="ECO:0000256" key="9">
    <source>
        <dbReference type="SAM" id="MobiDB-lite"/>
    </source>
</evidence>
<dbReference type="InterPro" id="IPR025943">
    <property type="entry name" value="Sigma_54_int_dom_ATP-bd_2"/>
</dbReference>
<dbReference type="Pfam" id="PF00158">
    <property type="entry name" value="Sigma54_activat"/>
    <property type="match status" value="1"/>
</dbReference>
<evidence type="ECO:0000256" key="8">
    <source>
        <dbReference type="PROSITE-ProRule" id="PRU00169"/>
    </source>
</evidence>
<dbReference type="PRINTS" id="PR01590">
    <property type="entry name" value="HTHFIS"/>
</dbReference>
<keyword evidence="4" id="KW-0902">Two-component regulatory system</keyword>
<dbReference type="PROSITE" id="PS00675">
    <property type="entry name" value="SIGMA54_INTERACT_1"/>
    <property type="match status" value="1"/>
</dbReference>
<dbReference type="GO" id="GO:0000160">
    <property type="term" value="P:phosphorelay signal transduction system"/>
    <property type="evidence" value="ECO:0007669"/>
    <property type="project" value="UniProtKB-KW"/>
</dbReference>
<feature type="compositionally biased region" description="Polar residues" evidence="9">
    <location>
        <begin position="409"/>
        <end position="420"/>
    </location>
</feature>
<dbReference type="GO" id="GO:0005524">
    <property type="term" value="F:ATP binding"/>
    <property type="evidence" value="ECO:0007669"/>
    <property type="project" value="UniProtKB-KW"/>
</dbReference>
<dbReference type="PROSITE" id="PS50045">
    <property type="entry name" value="SIGMA54_INTERACT_4"/>
    <property type="match status" value="1"/>
</dbReference>
<dbReference type="Pfam" id="PF00072">
    <property type="entry name" value="Response_reg"/>
    <property type="match status" value="1"/>
</dbReference>
<dbReference type="InterPro" id="IPR002197">
    <property type="entry name" value="HTH_Fis"/>
</dbReference>
<dbReference type="PANTHER" id="PTHR32071:SF57">
    <property type="entry name" value="C4-DICARBOXYLATE TRANSPORT TRANSCRIPTIONAL REGULATORY PROTEIN DCTD"/>
    <property type="match status" value="1"/>
</dbReference>
<feature type="region of interest" description="Disordered" evidence="9">
    <location>
        <begin position="498"/>
        <end position="535"/>
    </location>
</feature>
<dbReference type="PROSITE" id="PS00676">
    <property type="entry name" value="SIGMA54_INTERACT_2"/>
    <property type="match status" value="1"/>
</dbReference>
<keyword evidence="2" id="KW-0547">Nucleotide-binding</keyword>
<dbReference type="Gene3D" id="3.40.50.2300">
    <property type="match status" value="1"/>
</dbReference>
<dbReference type="Gene3D" id="1.10.8.60">
    <property type="match status" value="1"/>
</dbReference>
<organism evidence="12">
    <name type="scientific">uncultured spirochete</name>
    <dbReference type="NCBI Taxonomy" id="156406"/>
    <lineage>
        <taxon>Bacteria</taxon>
        <taxon>Pseudomonadati</taxon>
        <taxon>Spirochaetota</taxon>
        <taxon>Spirochaetia</taxon>
        <taxon>Spirochaetales</taxon>
        <taxon>environmental samples</taxon>
    </lineage>
</organism>
<dbReference type="Gene3D" id="1.10.10.60">
    <property type="entry name" value="Homeodomain-like"/>
    <property type="match status" value="1"/>
</dbReference>
<evidence type="ECO:0000256" key="1">
    <source>
        <dbReference type="ARBA" id="ARBA00022553"/>
    </source>
</evidence>
<keyword evidence="6" id="KW-0238">DNA-binding</keyword>
<proteinExistence type="predicted"/>
<dbReference type="AlphaFoldDB" id="A0A3P3XS05"/>
<dbReference type="InterPro" id="IPR002078">
    <property type="entry name" value="Sigma_54_int"/>
</dbReference>
<keyword evidence="7" id="KW-0804">Transcription</keyword>
<evidence type="ECO:0000259" key="10">
    <source>
        <dbReference type="PROSITE" id="PS50045"/>
    </source>
</evidence>
<evidence type="ECO:0000313" key="12">
    <source>
        <dbReference type="EMBL" id="SLM19078.1"/>
    </source>
</evidence>
<dbReference type="InterPro" id="IPR025662">
    <property type="entry name" value="Sigma_54_int_dom_ATP-bd_1"/>
</dbReference>
<dbReference type="Pfam" id="PF25601">
    <property type="entry name" value="AAA_lid_14"/>
    <property type="match status" value="1"/>
</dbReference>
<dbReference type="InterPro" id="IPR001789">
    <property type="entry name" value="Sig_transdc_resp-reg_receiver"/>
</dbReference>
<dbReference type="InterPro" id="IPR009057">
    <property type="entry name" value="Homeodomain-like_sf"/>
</dbReference>
<dbReference type="SMART" id="SM00382">
    <property type="entry name" value="AAA"/>
    <property type="match status" value="1"/>
</dbReference>
<dbReference type="SUPFAM" id="SSF52172">
    <property type="entry name" value="CheY-like"/>
    <property type="match status" value="1"/>
</dbReference>
<evidence type="ECO:0000256" key="6">
    <source>
        <dbReference type="ARBA" id="ARBA00023125"/>
    </source>
</evidence>
<accession>A0A3P3XS05</accession>
<evidence type="ECO:0000256" key="3">
    <source>
        <dbReference type="ARBA" id="ARBA00022840"/>
    </source>
</evidence>
<reference evidence="12" key="1">
    <citation type="submission" date="2017-02" db="EMBL/GenBank/DDBJ databases">
        <authorList>
            <person name="Regsiter A."/>
            <person name="William W."/>
        </authorList>
    </citation>
    <scope>NUCLEOTIDE SEQUENCE</scope>
    <source>
        <strain evidence="12">BdmA 4</strain>
    </source>
</reference>
<feature type="region of interest" description="Disordered" evidence="9">
    <location>
        <begin position="393"/>
        <end position="434"/>
    </location>
</feature>
<dbReference type="EMBL" id="FWDO01000005">
    <property type="protein sequence ID" value="SLM19078.1"/>
    <property type="molecule type" value="Genomic_DNA"/>
</dbReference>
<keyword evidence="5" id="KW-0805">Transcription regulation</keyword>
<dbReference type="InterPro" id="IPR058031">
    <property type="entry name" value="AAA_lid_NorR"/>
</dbReference>
<evidence type="ECO:0000256" key="5">
    <source>
        <dbReference type="ARBA" id="ARBA00023015"/>
    </source>
</evidence>
<evidence type="ECO:0000259" key="11">
    <source>
        <dbReference type="PROSITE" id="PS50110"/>
    </source>
</evidence>
<dbReference type="Pfam" id="PF02954">
    <property type="entry name" value="HTH_8"/>
    <property type="match status" value="1"/>
</dbReference>
<feature type="domain" description="Sigma-54 factor interaction" evidence="10">
    <location>
        <begin position="145"/>
        <end position="374"/>
    </location>
</feature>
<evidence type="ECO:0000256" key="7">
    <source>
        <dbReference type="ARBA" id="ARBA00023163"/>
    </source>
</evidence>
<dbReference type="InterPro" id="IPR025944">
    <property type="entry name" value="Sigma_54_int_dom_CS"/>
</dbReference>
<dbReference type="Gene3D" id="3.40.50.300">
    <property type="entry name" value="P-loop containing nucleotide triphosphate hydrolases"/>
    <property type="match status" value="1"/>
</dbReference>
<evidence type="ECO:0000256" key="2">
    <source>
        <dbReference type="ARBA" id="ARBA00022741"/>
    </source>
</evidence>
<dbReference type="PROSITE" id="PS50110">
    <property type="entry name" value="RESPONSE_REGULATORY"/>
    <property type="match status" value="1"/>
</dbReference>
<dbReference type="CDD" id="cd00009">
    <property type="entry name" value="AAA"/>
    <property type="match status" value="1"/>
</dbReference>
<dbReference type="SMART" id="SM00448">
    <property type="entry name" value="REC"/>
    <property type="match status" value="1"/>
</dbReference>
<feature type="domain" description="Response regulatory" evidence="11">
    <location>
        <begin position="5"/>
        <end position="120"/>
    </location>
</feature>
<keyword evidence="1 8" id="KW-0597">Phosphoprotein</keyword>
<dbReference type="SUPFAM" id="SSF52540">
    <property type="entry name" value="P-loop containing nucleoside triphosphate hydrolases"/>
    <property type="match status" value="1"/>
</dbReference>
<dbReference type="PROSITE" id="PS00688">
    <property type="entry name" value="SIGMA54_INTERACT_3"/>
    <property type="match status" value="1"/>
</dbReference>
<dbReference type="GO" id="GO:0043565">
    <property type="term" value="F:sequence-specific DNA binding"/>
    <property type="evidence" value="ECO:0007669"/>
    <property type="project" value="InterPro"/>
</dbReference>